<name>A0ABX7TK32_STRCY</name>
<dbReference type="RefSeq" id="WP_208030834.1">
    <property type="nucleotide sequence ID" value="NZ_CP071839.1"/>
</dbReference>
<reference evidence="1 2" key="1">
    <citation type="submission" date="2021-03" db="EMBL/GenBank/DDBJ databases">
        <title>Complete genome sequence of Streptomyces cyanogenus S136, producer of anticancer angucycline landomycin A.</title>
        <authorList>
            <person name="Hrab P."/>
            <person name="Ruckert C."/>
            <person name="Busche T."/>
            <person name="Ostash I."/>
            <person name="Kalinowski J."/>
            <person name="Fedorenko V."/>
            <person name="Yushchuk O."/>
            <person name="Ostash B."/>
        </authorList>
    </citation>
    <scope>NUCLEOTIDE SEQUENCE [LARGE SCALE GENOMIC DNA]</scope>
    <source>
        <strain evidence="1 2">S136</strain>
    </source>
</reference>
<dbReference type="Proteomes" id="UP000663908">
    <property type="component" value="Chromosome"/>
</dbReference>
<proteinExistence type="predicted"/>
<keyword evidence="2" id="KW-1185">Reference proteome</keyword>
<gene>
    <name evidence="1" type="ORF">S1361_06230</name>
</gene>
<sequence length="55" mass="6105">MAFTTGTRVTVPEYSVPDNWAREGEIAESNDETAVVELDDGHRQEIPLDELTIAD</sequence>
<evidence type="ECO:0000313" key="2">
    <source>
        <dbReference type="Proteomes" id="UP000663908"/>
    </source>
</evidence>
<dbReference type="EMBL" id="CP071839">
    <property type="protein sequence ID" value="QTD96941.1"/>
    <property type="molecule type" value="Genomic_DNA"/>
</dbReference>
<accession>A0ABX7TK32</accession>
<evidence type="ECO:0000313" key="1">
    <source>
        <dbReference type="EMBL" id="QTD96941.1"/>
    </source>
</evidence>
<organism evidence="1 2">
    <name type="scientific">Streptomyces cyanogenus</name>
    <dbReference type="NCBI Taxonomy" id="80860"/>
    <lineage>
        <taxon>Bacteria</taxon>
        <taxon>Bacillati</taxon>
        <taxon>Actinomycetota</taxon>
        <taxon>Actinomycetes</taxon>
        <taxon>Kitasatosporales</taxon>
        <taxon>Streptomycetaceae</taxon>
        <taxon>Streptomyces</taxon>
    </lineage>
</organism>
<protein>
    <submittedName>
        <fullName evidence="1">Uncharacterized protein</fullName>
    </submittedName>
</protein>